<gene>
    <name evidence="2" type="ORF">ABNE31_14630</name>
</gene>
<dbReference type="GO" id="GO:0030288">
    <property type="term" value="C:outer membrane-bounded periplasmic space"/>
    <property type="evidence" value="ECO:0007669"/>
    <property type="project" value="TreeGrafter"/>
</dbReference>
<dbReference type="KEGG" id="fld:ABNE31_14630"/>
<dbReference type="SUPFAM" id="SSF52096">
    <property type="entry name" value="ClpP/crotonase"/>
    <property type="match status" value="1"/>
</dbReference>
<proteinExistence type="predicted"/>
<feature type="domain" description="Tail specific protease" evidence="1">
    <location>
        <begin position="351"/>
        <end position="605"/>
    </location>
</feature>
<name>A0AAU7MX83_9FLAO</name>
<evidence type="ECO:0000313" key="2">
    <source>
        <dbReference type="EMBL" id="XBQ22831.1"/>
    </source>
</evidence>
<dbReference type="GO" id="GO:0006508">
    <property type="term" value="P:proteolysis"/>
    <property type="evidence" value="ECO:0007669"/>
    <property type="project" value="InterPro"/>
</dbReference>
<dbReference type="Gene3D" id="3.30.750.44">
    <property type="match status" value="1"/>
</dbReference>
<dbReference type="InterPro" id="IPR005151">
    <property type="entry name" value="Tail-specific_protease"/>
</dbReference>
<dbReference type="GO" id="GO:0007165">
    <property type="term" value="P:signal transduction"/>
    <property type="evidence" value="ECO:0007669"/>
    <property type="project" value="TreeGrafter"/>
</dbReference>
<dbReference type="EMBL" id="CP157804">
    <property type="protein sequence ID" value="XBQ22831.1"/>
    <property type="molecule type" value="Genomic_DNA"/>
</dbReference>
<organism evidence="2">
    <name type="scientific">Flagellimonas sp. MMG031</name>
    <dbReference type="NCBI Taxonomy" id="3158549"/>
    <lineage>
        <taxon>Bacteria</taxon>
        <taxon>Pseudomonadati</taxon>
        <taxon>Bacteroidota</taxon>
        <taxon>Flavobacteriia</taxon>
        <taxon>Flavobacteriales</taxon>
        <taxon>Flavobacteriaceae</taxon>
        <taxon>Flagellimonas</taxon>
    </lineage>
</organism>
<dbReference type="SMART" id="SM00245">
    <property type="entry name" value="TSPc"/>
    <property type="match status" value="1"/>
</dbReference>
<dbReference type="InterPro" id="IPR029045">
    <property type="entry name" value="ClpP/crotonase-like_dom_sf"/>
</dbReference>
<dbReference type="Pfam" id="PF03572">
    <property type="entry name" value="Peptidase_S41"/>
    <property type="match status" value="1"/>
</dbReference>
<dbReference type="GO" id="GO:0004175">
    <property type="term" value="F:endopeptidase activity"/>
    <property type="evidence" value="ECO:0007669"/>
    <property type="project" value="TreeGrafter"/>
</dbReference>
<dbReference type="Gene3D" id="3.90.226.10">
    <property type="entry name" value="2-enoyl-CoA Hydratase, Chain A, domain 1"/>
    <property type="match status" value="1"/>
</dbReference>
<evidence type="ECO:0000259" key="1">
    <source>
        <dbReference type="SMART" id="SM00245"/>
    </source>
</evidence>
<protein>
    <submittedName>
        <fullName evidence="2">S41 family peptidase</fullName>
    </submittedName>
</protein>
<dbReference type="GO" id="GO:0008236">
    <property type="term" value="F:serine-type peptidase activity"/>
    <property type="evidence" value="ECO:0007669"/>
    <property type="project" value="InterPro"/>
</dbReference>
<dbReference type="PANTHER" id="PTHR32060">
    <property type="entry name" value="TAIL-SPECIFIC PROTEASE"/>
    <property type="match status" value="1"/>
</dbReference>
<dbReference type="RefSeq" id="WP_349351660.1">
    <property type="nucleotide sequence ID" value="NZ_CP157804.1"/>
</dbReference>
<sequence>MSFLTSCSQKGTIDHPKDIFEEMSSGDDLMSFLVEMDERDIVKVIESLETKLKSIGFQHNENHPLVIGNDTLVRPQGAFMWVNSRNGVSLFLYELKNKDEANSQWPEFREHIDRYTGMNHGKLGTFYLKLEPEHPTSLNATFLSNKKIVQLRKPLTFVSSGTFEFSEEQLKEVNSANKDMVKVLDYLVDVFVSEKNQIYRPLNGKSLTEDERLFGFINFWTEVKYNFAFFDQVPNLNWEQVLIDYLPKVRNASSNLEYYRILQEVCALLNDGHTNIFIPSELESEFGFPAVTISPIDDALFITNTDIQFEKKIPLGSKLIKVDGLTVEKFIEKQIRPYISSSTEHIRRNIEAHEVLKGMRTDSVRIEILTPENQLRQLSLSRNPSDTEWIIKNEPWELSSFRKIGDIAYVSLNSFGNSQIVEEFEGYLDSIQSSRALIIDLRKNGGGSSWNGYNILKHLTDRPIITSKWKTREHKPAYKAWGAFIDGDSDNLGSWDREVLASYNDDYWFESGPDTIAPSNNQVIKLPTVVLIGNNTGSAAEDFLVAADPIDHFTTMGDFTYGSTGQPMILRLPGGGKARICTKRDTYPDGREFVGYGIQPDILAPKTIEDILTGEDSVLNMAIKRLTESN</sequence>
<accession>A0AAU7MX83</accession>
<reference evidence="2" key="1">
    <citation type="submission" date="2024-05" db="EMBL/GenBank/DDBJ databases">
        <title>Draft Genome Sequences of Flagellimonas sp. MMG031 and Marinobacter sp. MMG032 Isolated from the dinoflagellate Symbiodinium pilosum.</title>
        <authorList>
            <person name="Shikuma N.J."/>
            <person name="Farrell M.V."/>
        </authorList>
    </citation>
    <scope>NUCLEOTIDE SEQUENCE</scope>
    <source>
        <strain evidence="2">MMG031</strain>
    </source>
</reference>
<dbReference type="PANTHER" id="PTHR32060:SF30">
    <property type="entry name" value="CARBOXY-TERMINAL PROCESSING PROTEASE CTPA"/>
    <property type="match status" value="1"/>
</dbReference>
<dbReference type="AlphaFoldDB" id="A0AAU7MX83"/>